<dbReference type="Proteomes" id="UP001324634">
    <property type="component" value="Chromosome"/>
</dbReference>
<protein>
    <submittedName>
        <fullName evidence="6">Flagellar hook-associated protein FlgL</fullName>
    </submittedName>
</protein>
<name>A0AAX4HQA1_9BACT</name>
<comment type="subcellular location">
    <subcellularLocation>
        <location evidence="1">Bacterial flagellum</location>
    </subcellularLocation>
</comment>
<dbReference type="PANTHER" id="PTHR42792:SF1">
    <property type="entry name" value="FLAGELLAR HOOK-ASSOCIATED PROTEIN 3"/>
    <property type="match status" value="1"/>
</dbReference>
<dbReference type="KEGG" id="psti:SOO65_00880"/>
<feature type="domain" description="Flagellin N-terminal" evidence="4">
    <location>
        <begin position="4"/>
        <end position="139"/>
    </location>
</feature>
<dbReference type="InterPro" id="IPR001492">
    <property type="entry name" value="Flagellin"/>
</dbReference>
<dbReference type="SUPFAM" id="SSF64518">
    <property type="entry name" value="Phase 1 flagellin"/>
    <property type="match status" value="1"/>
</dbReference>
<keyword evidence="7" id="KW-1185">Reference proteome</keyword>
<comment type="similarity">
    <text evidence="2">Belongs to the bacterial flagellin family.</text>
</comment>
<gene>
    <name evidence="6" type="primary">flgL</name>
    <name evidence="6" type="ORF">SOO65_00880</name>
</gene>
<dbReference type="PANTHER" id="PTHR42792">
    <property type="entry name" value="FLAGELLIN"/>
    <property type="match status" value="1"/>
</dbReference>
<keyword evidence="6" id="KW-0969">Cilium</keyword>
<dbReference type="GO" id="GO:0009424">
    <property type="term" value="C:bacterial-type flagellum hook"/>
    <property type="evidence" value="ECO:0007669"/>
    <property type="project" value="InterPro"/>
</dbReference>
<evidence type="ECO:0000259" key="5">
    <source>
        <dbReference type="Pfam" id="PF00700"/>
    </source>
</evidence>
<keyword evidence="6" id="KW-0966">Cell projection</keyword>
<dbReference type="NCBIfam" id="TIGR02550">
    <property type="entry name" value="flagell_flgL"/>
    <property type="match status" value="1"/>
</dbReference>
<dbReference type="InterPro" id="IPR001029">
    <property type="entry name" value="Flagellin_N"/>
</dbReference>
<evidence type="ECO:0000256" key="3">
    <source>
        <dbReference type="ARBA" id="ARBA00023143"/>
    </source>
</evidence>
<dbReference type="RefSeq" id="WP_321395516.1">
    <property type="nucleotide sequence ID" value="NZ_CP139487.1"/>
</dbReference>
<organism evidence="6 7">
    <name type="scientific">Peredibacter starrii</name>
    <dbReference type="NCBI Taxonomy" id="28202"/>
    <lineage>
        <taxon>Bacteria</taxon>
        <taxon>Pseudomonadati</taxon>
        <taxon>Bdellovibrionota</taxon>
        <taxon>Bacteriovoracia</taxon>
        <taxon>Bacteriovoracales</taxon>
        <taxon>Bacteriovoracaceae</taxon>
        <taxon>Peredibacter</taxon>
    </lineage>
</organism>
<dbReference type="GO" id="GO:0005198">
    <property type="term" value="F:structural molecule activity"/>
    <property type="evidence" value="ECO:0007669"/>
    <property type="project" value="InterPro"/>
</dbReference>
<dbReference type="Gene3D" id="1.20.1330.10">
    <property type="entry name" value="f41 fragment of flagellin, N-terminal domain"/>
    <property type="match status" value="1"/>
</dbReference>
<dbReference type="GO" id="GO:0071973">
    <property type="term" value="P:bacterial-type flagellum-dependent cell motility"/>
    <property type="evidence" value="ECO:0007669"/>
    <property type="project" value="InterPro"/>
</dbReference>
<evidence type="ECO:0000313" key="6">
    <source>
        <dbReference type="EMBL" id="WPU65296.1"/>
    </source>
</evidence>
<sequence>MSRVSENSSVSSINYAVGKTKGKVEDLQLKGSTLKRVSKPSDDPVGNVDLLAIRSQNIDADQYLRNLNFAQTQLSFTENILEEMTDLLVKAKELSVGQASSIYSAEIRQGVAKEIHQIRQQVLSLANKRMGNRYLFAGQKVLTRPFDMEGKYHGDKNKVNIEINKDVYVPINITGQELFYSKMKKPAERSDVDLKIESPDLNPETAVMRKPASINPEPQEVQATIFDELRSLENALLTDNPQVIQGLLERLDDSIERVVTYRTEIGALTNTISNAEGNIEKTKLLNEAHKSKIEDADVTELFADLQKEQNVLKATYRASSNLMNTSLMDFLK</sequence>
<dbReference type="AlphaFoldDB" id="A0AAX4HQA1"/>
<dbReference type="Pfam" id="PF00700">
    <property type="entry name" value="Flagellin_C"/>
    <property type="match status" value="1"/>
</dbReference>
<accession>A0AAX4HQA1</accession>
<proteinExistence type="inferred from homology"/>
<reference evidence="6 7" key="1">
    <citation type="submission" date="2023-11" db="EMBL/GenBank/DDBJ databases">
        <title>Peredibacter starrii A3.12.</title>
        <authorList>
            <person name="Mitchell R.J."/>
        </authorList>
    </citation>
    <scope>NUCLEOTIDE SEQUENCE [LARGE SCALE GENOMIC DNA]</scope>
    <source>
        <strain evidence="6 7">A3.12</strain>
    </source>
</reference>
<evidence type="ECO:0000313" key="7">
    <source>
        <dbReference type="Proteomes" id="UP001324634"/>
    </source>
</evidence>
<keyword evidence="3" id="KW-0975">Bacterial flagellum</keyword>
<evidence type="ECO:0000256" key="1">
    <source>
        <dbReference type="ARBA" id="ARBA00004365"/>
    </source>
</evidence>
<feature type="domain" description="Flagellin C-terminal" evidence="5">
    <location>
        <begin position="249"/>
        <end position="331"/>
    </location>
</feature>
<dbReference type="Pfam" id="PF00669">
    <property type="entry name" value="Flagellin_N"/>
    <property type="match status" value="1"/>
</dbReference>
<dbReference type="InterPro" id="IPR046358">
    <property type="entry name" value="Flagellin_C"/>
</dbReference>
<evidence type="ECO:0000259" key="4">
    <source>
        <dbReference type="Pfam" id="PF00669"/>
    </source>
</evidence>
<dbReference type="EMBL" id="CP139487">
    <property type="protein sequence ID" value="WPU65296.1"/>
    <property type="molecule type" value="Genomic_DNA"/>
</dbReference>
<keyword evidence="6" id="KW-0282">Flagellum</keyword>
<dbReference type="InterPro" id="IPR013384">
    <property type="entry name" value="Flagell_FlgL"/>
</dbReference>
<evidence type="ECO:0000256" key="2">
    <source>
        <dbReference type="ARBA" id="ARBA00005709"/>
    </source>
</evidence>